<name>A0A8J2KMD0_9HEXA</name>
<dbReference type="AlphaFoldDB" id="A0A8J2KMD0"/>
<evidence type="ECO:0000313" key="1">
    <source>
        <dbReference type="EMBL" id="CAG7819668.1"/>
    </source>
</evidence>
<reference evidence="1" key="1">
    <citation type="submission" date="2021-06" db="EMBL/GenBank/DDBJ databases">
        <authorList>
            <person name="Hodson N. C."/>
            <person name="Mongue J. A."/>
            <person name="Jaron S. K."/>
        </authorList>
    </citation>
    <scope>NUCLEOTIDE SEQUENCE</scope>
</reference>
<dbReference type="GO" id="GO:0003723">
    <property type="term" value="F:RNA binding"/>
    <property type="evidence" value="ECO:0007669"/>
    <property type="project" value="TreeGrafter"/>
</dbReference>
<feature type="non-terminal residue" evidence="1">
    <location>
        <position position="1"/>
    </location>
</feature>
<dbReference type="GO" id="GO:0004386">
    <property type="term" value="F:helicase activity"/>
    <property type="evidence" value="ECO:0007669"/>
    <property type="project" value="TreeGrafter"/>
</dbReference>
<keyword evidence="2" id="KW-1185">Reference proteome</keyword>
<evidence type="ECO:0000313" key="2">
    <source>
        <dbReference type="Proteomes" id="UP000708208"/>
    </source>
</evidence>
<dbReference type="OrthoDB" id="5600252at2759"/>
<evidence type="ECO:0008006" key="3">
    <source>
        <dbReference type="Google" id="ProtNLM"/>
    </source>
</evidence>
<dbReference type="PANTHER" id="PTHR18934:SF213">
    <property type="entry name" value="3'-5' RNA HELICASE YTHDC2"/>
    <property type="match status" value="1"/>
</dbReference>
<proteinExistence type="predicted"/>
<dbReference type="EMBL" id="CAJVCH010456100">
    <property type="protein sequence ID" value="CAG7819668.1"/>
    <property type="molecule type" value="Genomic_DNA"/>
</dbReference>
<dbReference type="CDD" id="cd17917">
    <property type="entry name" value="DEXHc_RHA-like"/>
    <property type="match status" value="1"/>
</dbReference>
<dbReference type="Proteomes" id="UP000708208">
    <property type="component" value="Unassembled WGS sequence"/>
</dbReference>
<protein>
    <recommendedName>
        <fullName evidence="3">Helicase ATP-binding domain-containing protein</fullName>
    </recommendedName>
</protein>
<dbReference type="PANTHER" id="PTHR18934">
    <property type="entry name" value="ATP-DEPENDENT RNA HELICASE"/>
    <property type="match status" value="1"/>
</dbReference>
<accession>A0A8J2KMD0</accession>
<organism evidence="1 2">
    <name type="scientific">Allacma fusca</name>
    <dbReference type="NCBI Taxonomy" id="39272"/>
    <lineage>
        <taxon>Eukaryota</taxon>
        <taxon>Metazoa</taxon>
        <taxon>Ecdysozoa</taxon>
        <taxon>Arthropoda</taxon>
        <taxon>Hexapoda</taxon>
        <taxon>Collembola</taxon>
        <taxon>Symphypleona</taxon>
        <taxon>Sminthuridae</taxon>
        <taxon>Allacma</taxon>
    </lineage>
</organism>
<comment type="caution">
    <text evidence="1">The sequence shown here is derived from an EMBL/GenBank/DDBJ whole genome shotgun (WGS) entry which is preliminary data.</text>
</comment>
<sequence length="217" mass="24536">MGCGKSTQVPQYILENAALTKSPVRILVCLPRRSAVIALSDRVATELGETVGHTIGYQIRLENRYSPVETLVHFVCGFVVLRALATPGCHLMDTCTHIILDEVQCRERHQDFIMNCLQDIAATKPHLKVIVMCEQHPSMDFLCDYLGGREVCSEIIIQGPELHPVAIYHLEDILRFCWNSNGGANTHYMYTFSRRTGDLQKFENAKLYNIDQLIENA</sequence>
<gene>
    <name evidence="1" type="ORF">AFUS01_LOCUS30099</name>
</gene>